<sequence length="623" mass="70483">MLYQCPSNEGWGPISPTNPAHLTTCFQHGLLAPCLNVLFLVTAAVRMRRLNAMPPLPAALVTGRTFSAKLLLASAALLASAVELVAMARHFPYINIYTISLTLQTTAVAVAVWLHYKEQLHNRIASTPLLLFWLFSILLSLLRLRTAASFDYVNDFNGLAYPVALFALAALAVFALECQPKPDELFEASSDDTDDVDNSGFGKLEDCDDDYCTAESPEERANVFSRYTYTWVGSLLQKDYHKQLNLEDIWKLTGQYRPDVVHARFQHNWQELESSSPSLFRATVRTYWKIWALAGMHEFLRVISIFARLWLTSLLIEFAATYGTEHGCPIEYGYFYAVALFLAACELNVSFRLRWAHAQRLKTFIQTSYMMAVYQKTLALSNDARQKYDTGSTVTHMSIDSENVAVFFEEASLSMWSDPLRFVIALYFLFRLLGWSTFAGVLTFIACVPIMTHISQSIGTRTKLLMGYRDQRMRIINEVLTGIRVIKMYAWESSFIQRINDVRIKLELNGIRVNNMQKAMLAAITSLTPFTASFAMFATYALFDNKSHGPLNARIIFVGIPLLSNIENVVGRIVKIIPNIYKAKASFQRISDFLTATEIYFSDIDRQPYNRDSSGASVNDSLL</sequence>
<dbReference type="InterPro" id="IPR044746">
    <property type="entry name" value="ABCC_6TM_D1"/>
</dbReference>
<accession>A0A9W8HVU2</accession>
<evidence type="ECO:0000259" key="9">
    <source>
        <dbReference type="PROSITE" id="PS50929"/>
    </source>
</evidence>
<keyword evidence="6 8" id="KW-1133">Transmembrane helix</keyword>
<feature type="transmembrane region" description="Helical" evidence="8">
    <location>
        <begin position="94"/>
        <end position="116"/>
    </location>
</feature>
<feature type="transmembrane region" description="Helical" evidence="8">
    <location>
        <begin position="26"/>
        <end position="45"/>
    </location>
</feature>
<comment type="caution">
    <text evidence="10">The sequence shown here is derived from an EMBL/GenBank/DDBJ whole genome shotgun (WGS) entry which is preliminary data.</text>
</comment>
<evidence type="ECO:0000313" key="11">
    <source>
        <dbReference type="Proteomes" id="UP001140094"/>
    </source>
</evidence>
<dbReference type="PROSITE" id="PS50929">
    <property type="entry name" value="ABC_TM1F"/>
    <property type="match status" value="1"/>
</dbReference>
<feature type="transmembrane region" description="Helical" evidence="8">
    <location>
        <begin position="332"/>
        <end position="351"/>
    </location>
</feature>
<dbReference type="PANTHER" id="PTHR24223">
    <property type="entry name" value="ATP-BINDING CASSETTE SUB-FAMILY C"/>
    <property type="match status" value="1"/>
</dbReference>
<evidence type="ECO:0000256" key="2">
    <source>
        <dbReference type="ARBA" id="ARBA00022448"/>
    </source>
</evidence>
<feature type="transmembrane region" description="Helical" evidence="8">
    <location>
        <begin position="424"/>
        <end position="451"/>
    </location>
</feature>
<proteinExistence type="predicted"/>
<dbReference type="InterPro" id="IPR050173">
    <property type="entry name" value="ABC_transporter_C-like"/>
</dbReference>
<feature type="transmembrane region" description="Helical" evidence="8">
    <location>
        <begin position="299"/>
        <end position="320"/>
    </location>
</feature>
<dbReference type="EMBL" id="JANBUO010000684">
    <property type="protein sequence ID" value="KAJ2802274.1"/>
    <property type="molecule type" value="Genomic_DNA"/>
</dbReference>
<keyword evidence="7 8" id="KW-0472">Membrane</keyword>
<evidence type="ECO:0000256" key="7">
    <source>
        <dbReference type="ARBA" id="ARBA00023136"/>
    </source>
</evidence>
<evidence type="ECO:0000256" key="3">
    <source>
        <dbReference type="ARBA" id="ARBA00022692"/>
    </source>
</evidence>
<evidence type="ECO:0000256" key="4">
    <source>
        <dbReference type="ARBA" id="ARBA00022741"/>
    </source>
</evidence>
<evidence type="ECO:0000256" key="5">
    <source>
        <dbReference type="ARBA" id="ARBA00022840"/>
    </source>
</evidence>
<keyword evidence="5" id="KW-0067">ATP-binding</keyword>
<evidence type="ECO:0000256" key="1">
    <source>
        <dbReference type="ARBA" id="ARBA00004141"/>
    </source>
</evidence>
<dbReference type="InterPro" id="IPR011527">
    <property type="entry name" value="ABC1_TM_dom"/>
</dbReference>
<dbReference type="GO" id="GO:0140359">
    <property type="term" value="F:ABC-type transporter activity"/>
    <property type="evidence" value="ECO:0007669"/>
    <property type="project" value="InterPro"/>
</dbReference>
<dbReference type="InterPro" id="IPR036640">
    <property type="entry name" value="ABC1_TM_sf"/>
</dbReference>
<name>A0A9W8HVU2_9FUNG</name>
<gene>
    <name evidence="10" type="ORF">H4R20_003342</name>
</gene>
<dbReference type="Proteomes" id="UP001140094">
    <property type="component" value="Unassembled WGS sequence"/>
</dbReference>
<evidence type="ECO:0000313" key="10">
    <source>
        <dbReference type="EMBL" id="KAJ2802274.1"/>
    </source>
</evidence>
<keyword evidence="11" id="KW-1185">Reference proteome</keyword>
<dbReference type="AlphaFoldDB" id="A0A9W8HVU2"/>
<dbReference type="SUPFAM" id="SSF90123">
    <property type="entry name" value="ABC transporter transmembrane region"/>
    <property type="match status" value="1"/>
</dbReference>
<dbReference type="Pfam" id="PF00664">
    <property type="entry name" value="ABC_membrane"/>
    <property type="match status" value="1"/>
</dbReference>
<feature type="transmembrane region" description="Helical" evidence="8">
    <location>
        <begin position="158"/>
        <end position="176"/>
    </location>
</feature>
<dbReference type="InterPro" id="IPR056227">
    <property type="entry name" value="TMD0_ABC"/>
</dbReference>
<reference evidence="10" key="1">
    <citation type="submission" date="2022-07" db="EMBL/GenBank/DDBJ databases">
        <title>Phylogenomic reconstructions and comparative analyses of Kickxellomycotina fungi.</title>
        <authorList>
            <person name="Reynolds N.K."/>
            <person name="Stajich J.E."/>
            <person name="Barry K."/>
            <person name="Grigoriev I.V."/>
            <person name="Crous P."/>
            <person name="Smith M.E."/>
        </authorList>
    </citation>
    <scope>NUCLEOTIDE SEQUENCE</scope>
    <source>
        <strain evidence="10">NRRL 1565</strain>
    </source>
</reference>
<protein>
    <recommendedName>
        <fullName evidence="9">ABC transmembrane type-1 domain-containing protein</fullName>
    </recommendedName>
</protein>
<organism evidence="10 11">
    <name type="scientific">Coemansia guatemalensis</name>
    <dbReference type="NCBI Taxonomy" id="2761395"/>
    <lineage>
        <taxon>Eukaryota</taxon>
        <taxon>Fungi</taxon>
        <taxon>Fungi incertae sedis</taxon>
        <taxon>Zoopagomycota</taxon>
        <taxon>Kickxellomycotina</taxon>
        <taxon>Kickxellomycetes</taxon>
        <taxon>Kickxellales</taxon>
        <taxon>Kickxellaceae</taxon>
        <taxon>Coemansia</taxon>
    </lineage>
</organism>
<feature type="non-terminal residue" evidence="10">
    <location>
        <position position="623"/>
    </location>
</feature>
<dbReference type="Pfam" id="PF24357">
    <property type="entry name" value="TMD0_ABC"/>
    <property type="match status" value="1"/>
</dbReference>
<feature type="transmembrane region" description="Helical" evidence="8">
    <location>
        <begin position="66"/>
        <end position="88"/>
    </location>
</feature>
<evidence type="ECO:0000256" key="8">
    <source>
        <dbReference type="SAM" id="Phobius"/>
    </source>
</evidence>
<comment type="subcellular location">
    <subcellularLocation>
        <location evidence="1">Membrane</location>
        <topology evidence="1">Multi-pass membrane protein</topology>
    </subcellularLocation>
</comment>
<keyword evidence="2" id="KW-0813">Transport</keyword>
<dbReference type="OrthoDB" id="6500128at2759"/>
<feature type="transmembrane region" description="Helical" evidence="8">
    <location>
        <begin position="128"/>
        <end position="146"/>
    </location>
</feature>
<dbReference type="GO" id="GO:0005524">
    <property type="term" value="F:ATP binding"/>
    <property type="evidence" value="ECO:0007669"/>
    <property type="project" value="UniProtKB-KW"/>
</dbReference>
<feature type="transmembrane region" description="Helical" evidence="8">
    <location>
        <begin position="519"/>
        <end position="543"/>
    </location>
</feature>
<keyword evidence="4" id="KW-0547">Nucleotide-binding</keyword>
<feature type="domain" description="ABC transmembrane type-1" evidence="9">
    <location>
        <begin position="299"/>
        <end position="582"/>
    </location>
</feature>
<dbReference type="CDD" id="cd18579">
    <property type="entry name" value="ABC_6TM_ABCC_D1"/>
    <property type="match status" value="1"/>
</dbReference>
<keyword evidence="3 8" id="KW-0812">Transmembrane</keyword>
<dbReference type="Gene3D" id="1.20.1560.10">
    <property type="entry name" value="ABC transporter type 1, transmembrane domain"/>
    <property type="match status" value="1"/>
</dbReference>
<evidence type="ECO:0000256" key="6">
    <source>
        <dbReference type="ARBA" id="ARBA00022989"/>
    </source>
</evidence>
<dbReference type="GO" id="GO:0016020">
    <property type="term" value="C:membrane"/>
    <property type="evidence" value="ECO:0007669"/>
    <property type="project" value="UniProtKB-SubCell"/>
</dbReference>